<proteinExistence type="inferred from homology"/>
<dbReference type="SUPFAM" id="SSF52141">
    <property type="entry name" value="Uracil-DNA glycosylase-like"/>
    <property type="match status" value="1"/>
</dbReference>
<keyword evidence="6 9" id="KW-0227">DNA damage</keyword>
<dbReference type="GO" id="GO:0005737">
    <property type="term" value="C:cytoplasm"/>
    <property type="evidence" value="ECO:0007669"/>
    <property type="project" value="UniProtKB-SubCell"/>
</dbReference>
<comment type="catalytic activity">
    <reaction evidence="1 9 11">
        <text>Hydrolyzes single-stranded DNA or mismatched double-stranded DNA and polynucleotides, releasing free uracil.</text>
        <dbReference type="EC" id="3.2.2.27"/>
    </reaction>
</comment>
<comment type="function">
    <text evidence="2 9 11">Excises uracil residues from the DNA which can arise as a result of misincorporation of dUMP residues by DNA polymerase or due to deamination of cytosine.</text>
</comment>
<gene>
    <name evidence="9" type="primary">ung</name>
    <name evidence="13" type="ORF">ESZ50_10355</name>
</gene>
<dbReference type="NCBIfam" id="NF003591">
    <property type="entry name" value="PRK05254.1-4"/>
    <property type="match status" value="1"/>
</dbReference>
<dbReference type="InterPro" id="IPR018085">
    <property type="entry name" value="Ura-DNA_Glyclase_AS"/>
</dbReference>
<comment type="subcellular location">
    <subcellularLocation>
        <location evidence="9">Cytoplasm</location>
    </subcellularLocation>
</comment>
<dbReference type="GO" id="GO:0004844">
    <property type="term" value="F:uracil DNA N-glycosylase activity"/>
    <property type="evidence" value="ECO:0007669"/>
    <property type="project" value="UniProtKB-UniRule"/>
</dbReference>
<evidence type="ECO:0000256" key="5">
    <source>
        <dbReference type="ARBA" id="ARBA00018429"/>
    </source>
</evidence>
<dbReference type="Pfam" id="PF03167">
    <property type="entry name" value="UDG"/>
    <property type="match status" value="1"/>
</dbReference>
<dbReference type="Proteomes" id="UP000371977">
    <property type="component" value="Unassembled WGS sequence"/>
</dbReference>
<dbReference type="NCBIfam" id="NF003589">
    <property type="entry name" value="PRK05254.1-2"/>
    <property type="match status" value="1"/>
</dbReference>
<evidence type="ECO:0000256" key="9">
    <source>
        <dbReference type="HAMAP-Rule" id="MF_00148"/>
    </source>
</evidence>
<keyword evidence="14" id="KW-1185">Reference proteome</keyword>
<evidence type="ECO:0000259" key="12">
    <source>
        <dbReference type="SMART" id="SM00986"/>
    </source>
</evidence>
<protein>
    <recommendedName>
        <fullName evidence="5 9">Uracil-DNA glycosylase</fullName>
        <shortName evidence="9">UDG</shortName>
        <ecNumber evidence="4 9">3.2.2.27</ecNumber>
    </recommendedName>
</protein>
<evidence type="ECO:0000313" key="13">
    <source>
        <dbReference type="EMBL" id="TYC47906.1"/>
    </source>
</evidence>
<dbReference type="EC" id="3.2.2.27" evidence="4 9"/>
<dbReference type="AlphaFoldDB" id="A0A6C2C315"/>
<dbReference type="InterPro" id="IPR005122">
    <property type="entry name" value="Uracil-DNA_glycosylase-like"/>
</dbReference>
<keyword evidence="9" id="KW-0963">Cytoplasm</keyword>
<reference evidence="13 14" key="1">
    <citation type="submission" date="2019-01" db="EMBL/GenBank/DDBJ databases">
        <title>Weissella sp. nov., a novel lactic acid bacterium isolated from animal feces.</title>
        <authorList>
            <person name="Wang L.-T."/>
        </authorList>
    </citation>
    <scope>NUCLEOTIDE SEQUENCE [LARGE SCALE GENOMIC DNA]</scope>
    <source>
        <strain evidence="13 14">8H-2</strain>
    </source>
</reference>
<feature type="domain" description="Uracil-DNA glycosylase-like" evidence="12">
    <location>
        <begin position="48"/>
        <end position="207"/>
    </location>
</feature>
<dbReference type="NCBIfam" id="NF003588">
    <property type="entry name" value="PRK05254.1-1"/>
    <property type="match status" value="1"/>
</dbReference>
<dbReference type="NCBIfam" id="NF003592">
    <property type="entry name" value="PRK05254.1-5"/>
    <property type="match status" value="1"/>
</dbReference>
<evidence type="ECO:0000256" key="3">
    <source>
        <dbReference type="ARBA" id="ARBA00008184"/>
    </source>
</evidence>
<evidence type="ECO:0000256" key="10">
    <source>
        <dbReference type="PROSITE-ProRule" id="PRU10072"/>
    </source>
</evidence>
<dbReference type="SMART" id="SM00987">
    <property type="entry name" value="UreE_C"/>
    <property type="match status" value="1"/>
</dbReference>
<evidence type="ECO:0000313" key="14">
    <source>
        <dbReference type="Proteomes" id="UP000371977"/>
    </source>
</evidence>
<keyword evidence="7 9" id="KW-0378">Hydrolase</keyword>
<name>A0A6C2C315_9LACO</name>
<evidence type="ECO:0000256" key="1">
    <source>
        <dbReference type="ARBA" id="ARBA00001400"/>
    </source>
</evidence>
<dbReference type="InterPro" id="IPR036895">
    <property type="entry name" value="Uracil-DNA_glycosylase-like_sf"/>
</dbReference>
<dbReference type="HAMAP" id="MF_00148">
    <property type="entry name" value="UDG"/>
    <property type="match status" value="1"/>
</dbReference>
<dbReference type="EMBL" id="SDGZ01000026">
    <property type="protein sequence ID" value="TYC47906.1"/>
    <property type="molecule type" value="Genomic_DNA"/>
</dbReference>
<feature type="active site" description="Proton acceptor" evidence="9 10">
    <location>
        <position position="63"/>
    </location>
</feature>
<dbReference type="PANTHER" id="PTHR11264:SF0">
    <property type="entry name" value="URACIL-DNA GLYCOSYLASE"/>
    <property type="match status" value="1"/>
</dbReference>
<dbReference type="SMART" id="SM00986">
    <property type="entry name" value="UDG"/>
    <property type="match status" value="1"/>
</dbReference>
<keyword evidence="8 9" id="KW-0234">DNA repair</keyword>
<organism evidence="13 14">
    <name type="scientific">Weissella muntiaci</name>
    <dbReference type="NCBI Taxonomy" id="2508881"/>
    <lineage>
        <taxon>Bacteria</taxon>
        <taxon>Bacillati</taxon>
        <taxon>Bacillota</taxon>
        <taxon>Bacilli</taxon>
        <taxon>Lactobacillales</taxon>
        <taxon>Lactobacillaceae</taxon>
        <taxon>Weissella</taxon>
    </lineage>
</organism>
<evidence type="ECO:0000256" key="8">
    <source>
        <dbReference type="ARBA" id="ARBA00023204"/>
    </source>
</evidence>
<dbReference type="RefSeq" id="WP_148623713.1">
    <property type="nucleotide sequence ID" value="NZ_SDGZ01000026.1"/>
</dbReference>
<dbReference type="GO" id="GO:0097510">
    <property type="term" value="P:base-excision repair, AP site formation via deaminated base removal"/>
    <property type="evidence" value="ECO:0007669"/>
    <property type="project" value="TreeGrafter"/>
</dbReference>
<evidence type="ECO:0000256" key="6">
    <source>
        <dbReference type="ARBA" id="ARBA00022763"/>
    </source>
</evidence>
<dbReference type="InterPro" id="IPR002043">
    <property type="entry name" value="UDG_fam1"/>
</dbReference>
<evidence type="ECO:0000256" key="4">
    <source>
        <dbReference type="ARBA" id="ARBA00012030"/>
    </source>
</evidence>
<evidence type="ECO:0000256" key="7">
    <source>
        <dbReference type="ARBA" id="ARBA00022801"/>
    </source>
</evidence>
<evidence type="ECO:0000256" key="11">
    <source>
        <dbReference type="RuleBase" id="RU003780"/>
    </source>
</evidence>
<dbReference type="PROSITE" id="PS00130">
    <property type="entry name" value="U_DNA_GLYCOSYLASE"/>
    <property type="match status" value="1"/>
</dbReference>
<accession>A0A6C2C315</accession>
<dbReference type="PANTHER" id="PTHR11264">
    <property type="entry name" value="URACIL-DNA GLYCOSYLASE"/>
    <property type="match status" value="1"/>
</dbReference>
<dbReference type="Gene3D" id="3.40.470.10">
    <property type="entry name" value="Uracil-DNA glycosylase-like domain"/>
    <property type="match status" value="1"/>
</dbReference>
<dbReference type="NCBIfam" id="TIGR00628">
    <property type="entry name" value="ung"/>
    <property type="match status" value="1"/>
</dbReference>
<comment type="similarity">
    <text evidence="3 9 11">Belongs to the uracil-DNA glycosylase (UDG) superfamily. UNG family.</text>
</comment>
<evidence type="ECO:0000256" key="2">
    <source>
        <dbReference type="ARBA" id="ARBA00002631"/>
    </source>
</evidence>
<keyword evidence="13" id="KW-0326">Glycosidase</keyword>
<dbReference type="OrthoDB" id="9804372at2"/>
<comment type="caution">
    <text evidence="13">The sequence shown here is derived from an EMBL/GenBank/DDBJ whole genome shotgun (WGS) entry which is preliminary data.</text>
</comment>
<sequence>MEKTDWAKPLHQKLTATYFEKLVEFINQVYNSQQTIYPPENKLFTAIETTSLANVKVIVVGQDPYHQPGQAQGLAFSVPENTPAPPSLRNILKEVADDLGAPRNHHDLITWASQGVLLLNTVLTVVDSKPNIHRGRIWEPLTDAIIASASDDPRPKVFILWGRSAQEKANLIDQQRHLIIKSVHPSPLSAYRGFFGSKPFSKTNHFLRAQGEEAIDWLK</sequence>
<dbReference type="CDD" id="cd10027">
    <property type="entry name" value="UDG-F1-like"/>
    <property type="match status" value="1"/>
</dbReference>